<reference evidence="3 4" key="1">
    <citation type="journal article" date="2014" name="Genome Announc.">
        <title>Draft Genome Sequence of the Algicidal Bacterium Mangrovimonas yunxiaonensis Strain LY01.</title>
        <authorList>
            <person name="Li Y."/>
            <person name="Zhu H."/>
            <person name="Li C."/>
            <person name="Zhang H."/>
            <person name="Chen Z."/>
            <person name="Zheng W."/>
            <person name="Xu H."/>
            <person name="Zheng T."/>
        </authorList>
    </citation>
    <scope>NUCLEOTIDE SEQUENCE [LARGE SCALE GENOMIC DNA]</scope>
    <source>
        <strain evidence="3 4">LY01</strain>
    </source>
</reference>
<feature type="transmembrane region" description="Helical" evidence="1">
    <location>
        <begin position="40"/>
        <end position="58"/>
    </location>
</feature>
<dbReference type="EMBL" id="JPFK01000003">
    <property type="protein sequence ID" value="KFB01878.1"/>
    <property type="molecule type" value="Genomic_DNA"/>
</dbReference>
<evidence type="ECO:0000313" key="3">
    <source>
        <dbReference type="EMBL" id="KFB01878.1"/>
    </source>
</evidence>
<dbReference type="Proteomes" id="UP000028521">
    <property type="component" value="Unassembled WGS sequence"/>
</dbReference>
<keyword evidence="1" id="KW-1133">Transmembrane helix</keyword>
<evidence type="ECO:0000256" key="1">
    <source>
        <dbReference type="SAM" id="Phobius"/>
    </source>
</evidence>
<feature type="domain" description="VanZ-like" evidence="2">
    <location>
        <begin position="11"/>
        <end position="87"/>
    </location>
</feature>
<sequence length="95" mass="10783">MKDVTPKFSDKIFHFTAYFVLTVLWVRALFFNFSLPKKRALLMAVVVAVIFGIIIEVLQMTLTTSRSFDFWDIVSNISGAFLALLLLAKSSFGTR</sequence>
<organism evidence="3 4">
    <name type="scientific">Mangrovimonas yunxiaonensis</name>
    <dbReference type="NCBI Taxonomy" id="1197477"/>
    <lineage>
        <taxon>Bacteria</taxon>
        <taxon>Pseudomonadati</taxon>
        <taxon>Bacteroidota</taxon>
        <taxon>Flavobacteriia</taxon>
        <taxon>Flavobacteriales</taxon>
        <taxon>Flavobacteriaceae</taxon>
        <taxon>Mangrovimonas</taxon>
    </lineage>
</organism>
<reference evidence="4" key="2">
    <citation type="submission" date="2014-07" db="EMBL/GenBank/DDBJ databases">
        <title>Genome sequence of Mangrovimonas yunxiaonensis.</title>
        <authorList>
            <person name="Li Y."/>
            <person name="Zheng T."/>
        </authorList>
    </citation>
    <scope>NUCLEOTIDE SEQUENCE [LARGE SCALE GENOMIC DNA]</scope>
    <source>
        <strain evidence="4">LY01</strain>
    </source>
</reference>
<evidence type="ECO:0000313" key="4">
    <source>
        <dbReference type="Proteomes" id="UP000028521"/>
    </source>
</evidence>
<protein>
    <recommendedName>
        <fullName evidence="2">VanZ-like domain-containing protein</fullName>
    </recommendedName>
</protein>
<keyword evidence="4" id="KW-1185">Reference proteome</keyword>
<proteinExistence type="predicted"/>
<feature type="transmembrane region" description="Helical" evidence="1">
    <location>
        <begin position="12"/>
        <end position="33"/>
    </location>
</feature>
<dbReference type="eggNOG" id="COG5652">
    <property type="taxonomic scope" value="Bacteria"/>
</dbReference>
<dbReference type="InterPro" id="IPR006976">
    <property type="entry name" value="VanZ-like"/>
</dbReference>
<dbReference type="Pfam" id="PF04892">
    <property type="entry name" value="VanZ"/>
    <property type="match status" value="1"/>
</dbReference>
<dbReference type="PANTHER" id="PTHR28008:SF1">
    <property type="entry name" value="DOMAIN PROTEIN, PUTATIVE (AFU_ORTHOLOGUE AFUA_3G10980)-RELATED"/>
    <property type="match status" value="1"/>
</dbReference>
<dbReference type="NCBIfam" id="NF037970">
    <property type="entry name" value="vanZ_1"/>
    <property type="match status" value="1"/>
</dbReference>
<dbReference type="STRING" id="1197477.IA57_03110"/>
<evidence type="ECO:0000259" key="2">
    <source>
        <dbReference type="Pfam" id="PF04892"/>
    </source>
</evidence>
<feature type="transmembrane region" description="Helical" evidence="1">
    <location>
        <begin position="70"/>
        <end position="88"/>
    </location>
</feature>
<gene>
    <name evidence="3" type="ORF">IA57_03110</name>
</gene>
<keyword evidence="1" id="KW-0472">Membrane</keyword>
<dbReference type="AlphaFoldDB" id="A0A084TME2"/>
<accession>A0A084TME2</accession>
<comment type="caution">
    <text evidence="3">The sequence shown here is derived from an EMBL/GenBank/DDBJ whole genome shotgun (WGS) entry which is preliminary data.</text>
</comment>
<keyword evidence="1" id="KW-0812">Transmembrane</keyword>
<dbReference type="PANTHER" id="PTHR28008">
    <property type="entry name" value="DOMAIN PROTEIN, PUTATIVE (AFU_ORTHOLOGUE AFUA_3G10980)-RELATED"/>
    <property type="match status" value="1"/>
</dbReference>
<name>A0A084TME2_9FLAO</name>